<accession>A0EH97</accession>
<dbReference type="EMBL" id="CT868678">
    <property type="protein sequence ID" value="CAK94688.1"/>
    <property type="molecule type" value="Genomic_DNA"/>
</dbReference>
<dbReference type="Pfam" id="PF01508">
    <property type="entry name" value="Paramecium_SA"/>
    <property type="match status" value="1"/>
</dbReference>
<dbReference type="GeneID" id="5047846"/>
<dbReference type="Proteomes" id="UP000000600">
    <property type="component" value="Unassembled WGS sequence"/>
</dbReference>
<organism evidence="1 2">
    <name type="scientific">Paramecium tetraurelia</name>
    <dbReference type="NCBI Taxonomy" id="5888"/>
    <lineage>
        <taxon>Eukaryota</taxon>
        <taxon>Sar</taxon>
        <taxon>Alveolata</taxon>
        <taxon>Ciliophora</taxon>
        <taxon>Intramacronucleata</taxon>
        <taxon>Oligohymenophorea</taxon>
        <taxon>Peniculida</taxon>
        <taxon>Parameciidae</taxon>
        <taxon>Paramecium</taxon>
    </lineage>
</organism>
<reference evidence="1 2" key="1">
    <citation type="journal article" date="2006" name="Nature">
        <title>Global trends of whole-genome duplications revealed by the ciliate Paramecium tetraurelia.</title>
        <authorList>
            <consortium name="Genoscope"/>
            <person name="Aury J.-M."/>
            <person name="Jaillon O."/>
            <person name="Duret L."/>
            <person name="Noel B."/>
            <person name="Jubin C."/>
            <person name="Porcel B.M."/>
            <person name="Segurens B."/>
            <person name="Daubin V."/>
            <person name="Anthouard V."/>
            <person name="Aiach N."/>
            <person name="Arnaiz O."/>
            <person name="Billaut A."/>
            <person name="Beisson J."/>
            <person name="Blanc I."/>
            <person name="Bouhouche K."/>
            <person name="Camara F."/>
            <person name="Duharcourt S."/>
            <person name="Guigo R."/>
            <person name="Gogendeau D."/>
            <person name="Katinka M."/>
            <person name="Keller A.-M."/>
            <person name="Kissmehl R."/>
            <person name="Klotz C."/>
            <person name="Koll F."/>
            <person name="Le Moue A."/>
            <person name="Lepere C."/>
            <person name="Malinsky S."/>
            <person name="Nowacki M."/>
            <person name="Nowak J.K."/>
            <person name="Plattner H."/>
            <person name="Poulain J."/>
            <person name="Ruiz F."/>
            <person name="Serrano V."/>
            <person name="Zagulski M."/>
            <person name="Dessen P."/>
            <person name="Betermier M."/>
            <person name="Weissenbach J."/>
            <person name="Scarpelli C."/>
            <person name="Schachter V."/>
            <person name="Sperling L."/>
            <person name="Meyer E."/>
            <person name="Cohen J."/>
            <person name="Wincker P."/>
        </authorList>
    </citation>
    <scope>NUCLEOTIDE SEQUENCE [LARGE SCALE GENOMIC DNA]</scope>
    <source>
        <strain evidence="1 2">Stock d4-2</strain>
    </source>
</reference>
<dbReference type="KEGG" id="ptm:GSPATT00027012001"/>
<dbReference type="AlphaFoldDB" id="A0EH97"/>
<name>A0EH97_PARTE</name>
<dbReference type="InParanoid" id="A0EH97"/>
<sequence>MAKACKTRTCSDTKKTKSSECALALVGCISDGIKCIDKGKCSDYGTKEACSVGGTDGVCVFNPTSGSTKNGICKLFTQCSVGNSDQRACQNMPLTCKWTVATGTTSSSCVIHTCDSAAKGTAKCVTIPSFDGKQYTVCQPKGSKCVVGEPSSLTQDAYYKLSQYTYSCNAQTKKCIACGAGSSSNNNSTSINKSLDNPTNSTTDNYGSSLYVLLIFIYFIF</sequence>
<evidence type="ECO:0000313" key="1">
    <source>
        <dbReference type="EMBL" id="CAK94688.1"/>
    </source>
</evidence>
<dbReference type="RefSeq" id="XP_001462061.1">
    <property type="nucleotide sequence ID" value="XM_001462024.1"/>
</dbReference>
<dbReference type="OMA" id="NGICKLF"/>
<dbReference type="InterPro" id="IPR002895">
    <property type="entry name" value="Paramecium_SA"/>
</dbReference>
<keyword evidence="2" id="KW-1185">Reference proteome</keyword>
<dbReference type="SMART" id="SM00639">
    <property type="entry name" value="PSA"/>
    <property type="match status" value="1"/>
</dbReference>
<gene>
    <name evidence="1" type="ORF">GSPATT00027012001</name>
</gene>
<proteinExistence type="predicted"/>
<protein>
    <submittedName>
        <fullName evidence="1">Uncharacterized protein</fullName>
    </submittedName>
</protein>
<evidence type="ECO:0000313" key="2">
    <source>
        <dbReference type="Proteomes" id="UP000000600"/>
    </source>
</evidence>
<dbReference type="HOGENOM" id="CLU_1108860_0_0_1"/>